<evidence type="ECO:0000256" key="10">
    <source>
        <dbReference type="ARBA" id="ARBA00078906"/>
    </source>
</evidence>
<dbReference type="InterPro" id="IPR009081">
    <property type="entry name" value="PP-bd_ACP"/>
</dbReference>
<dbReference type="InterPro" id="IPR042099">
    <property type="entry name" value="ANL_N_sf"/>
</dbReference>
<keyword evidence="4" id="KW-0436">Ligase</keyword>
<evidence type="ECO:0000256" key="2">
    <source>
        <dbReference type="ARBA" id="ARBA00022450"/>
    </source>
</evidence>
<sequence length="1145" mass="125384">MAEKLLNELVHEAAFARGDKIAVTFDSSIAARVSLTYDEVISLANELTERLRVFVQKNEGAVGLFCRTDVFLPVWIMGVLQFPAAYVPLDPTSPPLCILRMMNNCSLNYCLVQTDLLPQFQSAFSNLLSLTVCANLSSHKLTLMTLQIEQDATIQQTETEQHLSVSAGIKDTHQREQLAYILHTSGTTGLPKIVKVPHKCIVPNITHLRSVFKMTAEDVVFLSSPLTFDPSVVEMFLALSSGASLLIVPSAVKKMPRRLAHVLFKRNTTTVLQATPTLVRRFGRHVLQEEVLSADSSLRLLAFGGEPCPSLTLLKSWKQKGNSTQIFNLYGTTEVSCWASWYKVPDKLLCMDDIDDVSVPLGEPLLDTIIEVRDEKGCFVTDGEGQVFIGGQERVCLLDDEKAIVRGAMRSTGDWVQVRNSHMYFLGRKDRLVKRFGQRVHLDALQQTIENLPQVEACAVSLSEGSRLMAFIVLASGQLRAPSSSSSEDLAAADVTRNCTDPASRVIEGAIRERLSQLLDSHSIPNTIFFIPALPLTSHGKVAMDELMRMCVTQSQDANREIEQENIETVRLKLQTLWKECLNLADDVVIEEDAHFLLSGGDSLQALRLYDEITVAMGTTPVDLLEVILDGSFLDVLSQIVTEKDFNVIQPSKKRIHEDSNSVVSSKRHHKDMTTVGVTQSTAGFIASSLKETMGFIVVRRAGEVIDWSCFQGMQEDCFSDTNKSKVIVQNSPEDKNSDLILKASHELCERPQNNPQEVVSDQVSEPERSECSQGSSEKVLPLGLRVVWSSDTGRCVDASPVLLVAPERTTVLIGSHSHRLQALNLRSGEVIWERILGDRLESSAAITKCGTLVVVGCYDKKVYFLDVACGDIVWTFETGDVVKSSLAVDPKTGLVFAGSHDGYIYALNPLGKSCTWQHFCGGGAVFSSPCVHLLPRQLYCCTLGGDLLCLNPDSGTVLWTYSSGVPFFSSPNCSDSCVFIGAVNGHIVGISHSGDQLWDFSTEGPVFSSPCVSSLTSLTNSQGSKTPGSTSTSSSPNYVVTCGSHDGHIYCLNAHNGSLLWNFQTTGKVFSIPFMFDGSPWGFGTLVAVCSTDGTVWILDGETGTLKAAFSLPGELFSSPVVWGQTLVVGCRNDYVYCLELSRR</sequence>
<evidence type="ECO:0000259" key="12">
    <source>
        <dbReference type="PROSITE" id="PS50075"/>
    </source>
</evidence>
<dbReference type="SUPFAM" id="SSF50998">
    <property type="entry name" value="Quinoprotein alcohol dehydrogenase-like"/>
    <property type="match status" value="1"/>
</dbReference>
<name>A0A9W7TMW2_TRIRA</name>
<dbReference type="PROSITE" id="PS50075">
    <property type="entry name" value="CARRIER"/>
    <property type="match status" value="1"/>
</dbReference>
<accession>A0A9W7TMW2</accession>
<dbReference type="InterPro" id="IPR048005">
    <property type="entry name" value="AASDH_AMP"/>
</dbReference>
<evidence type="ECO:0000256" key="9">
    <source>
        <dbReference type="ARBA" id="ARBA00068526"/>
    </source>
</evidence>
<evidence type="ECO:0000256" key="3">
    <source>
        <dbReference type="ARBA" id="ARBA00022553"/>
    </source>
</evidence>
<evidence type="ECO:0000313" key="13">
    <source>
        <dbReference type="EMBL" id="KAI7799571.1"/>
    </source>
</evidence>
<keyword evidence="7" id="KW-0067">ATP-binding</keyword>
<keyword evidence="2" id="KW-0596">Phosphopantetheine</keyword>
<dbReference type="OrthoDB" id="408177at2759"/>
<dbReference type="InterPro" id="IPR000873">
    <property type="entry name" value="AMP-dep_synth/lig_dom"/>
</dbReference>
<comment type="caution">
    <text evidence="13">The sequence shown here is derived from an EMBL/GenBank/DDBJ whole genome shotgun (WGS) entry which is preliminary data.</text>
</comment>
<keyword evidence="6" id="KW-0276">Fatty acid metabolism</keyword>
<dbReference type="PANTHER" id="PTHR44394:SF1">
    <property type="entry name" value="BETA-ALANINE-ACTIVATING ENZYME"/>
    <property type="match status" value="1"/>
</dbReference>
<proteinExistence type="inferred from homology"/>
<gene>
    <name evidence="13" type="ORF">IRJ41_006304</name>
</gene>
<dbReference type="AlphaFoldDB" id="A0A9W7TMW2"/>
<evidence type="ECO:0000256" key="7">
    <source>
        <dbReference type="ARBA" id="ARBA00022840"/>
    </source>
</evidence>
<dbReference type="FunFam" id="3.40.50.12780:FF:000027">
    <property type="entry name" value="AASDH isoform 4"/>
    <property type="match status" value="1"/>
</dbReference>
<evidence type="ECO:0000256" key="4">
    <source>
        <dbReference type="ARBA" id="ARBA00022598"/>
    </source>
</evidence>
<dbReference type="GO" id="GO:0006631">
    <property type="term" value="P:fatty acid metabolic process"/>
    <property type="evidence" value="ECO:0007669"/>
    <property type="project" value="UniProtKB-KW"/>
</dbReference>
<keyword evidence="8" id="KW-0443">Lipid metabolism</keyword>
<feature type="compositionally biased region" description="Polar residues" evidence="11">
    <location>
        <begin position="752"/>
        <end position="764"/>
    </location>
</feature>
<dbReference type="PROSITE" id="PS00455">
    <property type="entry name" value="AMP_BINDING"/>
    <property type="match status" value="1"/>
</dbReference>
<feature type="domain" description="Carrier" evidence="12">
    <location>
        <begin position="568"/>
        <end position="645"/>
    </location>
</feature>
<evidence type="ECO:0000313" key="14">
    <source>
        <dbReference type="Proteomes" id="UP001059041"/>
    </source>
</evidence>
<dbReference type="InterPro" id="IPR018391">
    <property type="entry name" value="PQQ_b-propeller_rpt"/>
</dbReference>
<dbReference type="InterPro" id="IPR045851">
    <property type="entry name" value="AMP-bd_C_sf"/>
</dbReference>
<dbReference type="Proteomes" id="UP001059041">
    <property type="component" value="Linkage Group LG15"/>
</dbReference>
<dbReference type="EMBL" id="JAFHDT010000015">
    <property type="protein sequence ID" value="KAI7799571.1"/>
    <property type="molecule type" value="Genomic_DNA"/>
</dbReference>
<evidence type="ECO:0000256" key="11">
    <source>
        <dbReference type="SAM" id="MobiDB-lite"/>
    </source>
</evidence>
<keyword evidence="3" id="KW-0597">Phosphoprotein</keyword>
<dbReference type="SMART" id="SM00564">
    <property type="entry name" value="PQQ"/>
    <property type="match status" value="7"/>
</dbReference>
<dbReference type="InterPro" id="IPR020845">
    <property type="entry name" value="AMP-binding_CS"/>
</dbReference>
<dbReference type="Gene3D" id="2.40.128.630">
    <property type="match status" value="1"/>
</dbReference>
<reference evidence="13" key="1">
    <citation type="submission" date="2021-02" db="EMBL/GenBank/DDBJ databases">
        <title>Comparative genomics reveals that relaxation of natural selection precedes convergent phenotypic evolution of cavefish.</title>
        <authorList>
            <person name="Peng Z."/>
        </authorList>
    </citation>
    <scope>NUCLEOTIDE SEQUENCE</scope>
    <source>
        <tissue evidence="13">Muscle</tissue>
    </source>
</reference>
<evidence type="ECO:0000256" key="6">
    <source>
        <dbReference type="ARBA" id="ARBA00022832"/>
    </source>
</evidence>
<dbReference type="InterPro" id="IPR002372">
    <property type="entry name" value="PQQ_rpt_dom"/>
</dbReference>
<dbReference type="InterPro" id="IPR011047">
    <property type="entry name" value="Quinoprotein_ADH-like_sf"/>
</dbReference>
<evidence type="ECO:0000256" key="5">
    <source>
        <dbReference type="ARBA" id="ARBA00022741"/>
    </source>
</evidence>
<evidence type="ECO:0000256" key="1">
    <source>
        <dbReference type="ARBA" id="ARBA00006432"/>
    </source>
</evidence>
<comment type="similarity">
    <text evidence="1">Belongs to the ATP-dependent AMP-binding enzyme family.</text>
</comment>
<feature type="region of interest" description="Disordered" evidence="11">
    <location>
        <begin position="752"/>
        <end position="771"/>
    </location>
</feature>
<dbReference type="CDD" id="cd17654">
    <property type="entry name" value="A_NRPS_acs4"/>
    <property type="match status" value="1"/>
</dbReference>
<evidence type="ECO:0000256" key="8">
    <source>
        <dbReference type="ARBA" id="ARBA00023098"/>
    </source>
</evidence>
<dbReference type="PANTHER" id="PTHR44394">
    <property type="entry name" value="BETA-ALANINE-ACTIVATING ENZYME"/>
    <property type="match status" value="1"/>
</dbReference>
<keyword evidence="14" id="KW-1185">Reference proteome</keyword>
<dbReference type="GO" id="GO:0043041">
    <property type="term" value="P:amino acid activation for nonribosomal peptide biosynthetic process"/>
    <property type="evidence" value="ECO:0007669"/>
    <property type="project" value="TreeGrafter"/>
</dbReference>
<dbReference type="SUPFAM" id="SSF56801">
    <property type="entry name" value="Acetyl-CoA synthetase-like"/>
    <property type="match status" value="1"/>
</dbReference>
<dbReference type="InterPro" id="IPR052091">
    <property type="entry name" value="Beta-ala_Activ/Resist"/>
</dbReference>
<organism evidence="13 14">
    <name type="scientific">Triplophysa rosa</name>
    <name type="common">Cave loach</name>
    <dbReference type="NCBI Taxonomy" id="992332"/>
    <lineage>
        <taxon>Eukaryota</taxon>
        <taxon>Metazoa</taxon>
        <taxon>Chordata</taxon>
        <taxon>Craniata</taxon>
        <taxon>Vertebrata</taxon>
        <taxon>Euteleostomi</taxon>
        <taxon>Actinopterygii</taxon>
        <taxon>Neopterygii</taxon>
        <taxon>Teleostei</taxon>
        <taxon>Ostariophysi</taxon>
        <taxon>Cypriniformes</taxon>
        <taxon>Nemacheilidae</taxon>
        <taxon>Triplophysa</taxon>
    </lineage>
</organism>
<dbReference type="GO" id="GO:0005524">
    <property type="term" value="F:ATP binding"/>
    <property type="evidence" value="ECO:0007669"/>
    <property type="project" value="UniProtKB-KW"/>
</dbReference>
<dbReference type="Gene3D" id="2.130.10.10">
    <property type="entry name" value="YVTN repeat-like/Quinoprotein amine dehydrogenase"/>
    <property type="match status" value="3"/>
</dbReference>
<protein>
    <recommendedName>
        <fullName evidence="9">Beta-alanine-activating enzyme</fullName>
    </recommendedName>
    <alternativeName>
        <fullName evidence="10">Acyl-CoA synthetase family member 4</fullName>
    </alternativeName>
</protein>
<dbReference type="Gene3D" id="3.40.50.12780">
    <property type="entry name" value="N-terminal domain of ligase-like"/>
    <property type="match status" value="1"/>
</dbReference>
<dbReference type="GO" id="GO:0016874">
    <property type="term" value="F:ligase activity"/>
    <property type="evidence" value="ECO:0007669"/>
    <property type="project" value="UniProtKB-KW"/>
</dbReference>
<dbReference type="Pfam" id="PF13570">
    <property type="entry name" value="Beta-prop_ACSF4"/>
    <property type="match status" value="1"/>
</dbReference>
<keyword evidence="5" id="KW-0547">Nucleotide-binding</keyword>
<dbReference type="Pfam" id="PF00501">
    <property type="entry name" value="AMP-binding"/>
    <property type="match status" value="1"/>
</dbReference>
<dbReference type="InterPro" id="IPR015943">
    <property type="entry name" value="WD40/YVTN_repeat-like_dom_sf"/>
</dbReference>
<dbReference type="Gene3D" id="3.30.300.30">
    <property type="match status" value="1"/>
</dbReference>